<dbReference type="SUPFAM" id="SSF51126">
    <property type="entry name" value="Pectin lyase-like"/>
    <property type="match status" value="3"/>
</dbReference>
<dbReference type="AlphaFoldDB" id="A0A0F9RWX1"/>
<dbReference type="InterPro" id="IPR051550">
    <property type="entry name" value="SCF-Subunits/Alg-Epimerases"/>
</dbReference>
<keyword evidence="2" id="KW-0677">Repeat</keyword>
<comment type="caution">
    <text evidence="6">The sequence shown here is derived from an EMBL/GenBank/DDBJ whole genome shotgun (WGS) entry which is preliminary data.</text>
</comment>
<evidence type="ECO:0000256" key="1">
    <source>
        <dbReference type="ARBA" id="ARBA00004906"/>
    </source>
</evidence>
<dbReference type="EMBL" id="LAZR01000731">
    <property type="protein sequence ID" value="KKN59299.1"/>
    <property type="molecule type" value="Genomic_DNA"/>
</dbReference>
<organism evidence="6">
    <name type="scientific">marine sediment metagenome</name>
    <dbReference type="NCBI Taxonomy" id="412755"/>
    <lineage>
        <taxon>unclassified sequences</taxon>
        <taxon>metagenomes</taxon>
        <taxon>ecological metagenomes</taxon>
    </lineage>
</organism>
<feature type="transmembrane region" description="Helical" evidence="4">
    <location>
        <begin position="1024"/>
        <end position="1043"/>
    </location>
</feature>
<dbReference type="InterPro" id="IPR022441">
    <property type="entry name" value="Para_beta_helix_rpt-2"/>
</dbReference>
<feature type="transmembrane region" description="Helical" evidence="4">
    <location>
        <begin position="43"/>
        <end position="62"/>
    </location>
</feature>
<feature type="domain" description="Carbohydrate-binding/sugar hydrolysis" evidence="5">
    <location>
        <begin position="606"/>
        <end position="797"/>
    </location>
</feature>
<dbReference type="NCBIfam" id="TIGR03804">
    <property type="entry name" value="para_beta_helix"/>
    <property type="match status" value="7"/>
</dbReference>
<reference evidence="6" key="1">
    <citation type="journal article" date="2015" name="Nature">
        <title>Complex archaea that bridge the gap between prokaryotes and eukaryotes.</title>
        <authorList>
            <person name="Spang A."/>
            <person name="Saw J.H."/>
            <person name="Jorgensen S.L."/>
            <person name="Zaremba-Niedzwiedzka K."/>
            <person name="Martijn J."/>
            <person name="Lind A.E."/>
            <person name="van Eijk R."/>
            <person name="Schleper C."/>
            <person name="Guy L."/>
            <person name="Ettema T.J."/>
        </authorList>
    </citation>
    <scope>NUCLEOTIDE SEQUENCE</scope>
</reference>
<dbReference type="Gene3D" id="2.160.20.10">
    <property type="entry name" value="Single-stranded right-handed beta-helix, Pectin lyase-like"/>
    <property type="match status" value="3"/>
</dbReference>
<accession>A0A0F9RWX1</accession>
<dbReference type="InterPro" id="IPR007742">
    <property type="entry name" value="NosD_dom"/>
</dbReference>
<dbReference type="SMART" id="SM00710">
    <property type="entry name" value="PbH1"/>
    <property type="match status" value="21"/>
</dbReference>
<dbReference type="InterPro" id="IPR039448">
    <property type="entry name" value="Beta_helix"/>
</dbReference>
<dbReference type="Pfam" id="PF05048">
    <property type="entry name" value="NosD"/>
    <property type="match status" value="2"/>
</dbReference>
<evidence type="ECO:0000313" key="6">
    <source>
        <dbReference type="EMBL" id="KKN59299.1"/>
    </source>
</evidence>
<dbReference type="InterPro" id="IPR006626">
    <property type="entry name" value="PbH1"/>
</dbReference>
<evidence type="ECO:0000256" key="4">
    <source>
        <dbReference type="SAM" id="Phobius"/>
    </source>
</evidence>
<comment type="pathway">
    <text evidence="1">Protein modification; protein ubiquitination.</text>
</comment>
<evidence type="ECO:0000256" key="3">
    <source>
        <dbReference type="ARBA" id="ARBA00022786"/>
    </source>
</evidence>
<evidence type="ECO:0000256" key="2">
    <source>
        <dbReference type="ARBA" id="ARBA00022737"/>
    </source>
</evidence>
<keyword evidence="4" id="KW-0472">Membrane</keyword>
<dbReference type="SMART" id="SM00722">
    <property type="entry name" value="CASH"/>
    <property type="match status" value="3"/>
</dbReference>
<evidence type="ECO:0000259" key="5">
    <source>
        <dbReference type="SMART" id="SM00722"/>
    </source>
</evidence>
<dbReference type="InterPro" id="IPR011050">
    <property type="entry name" value="Pectin_lyase_fold/virulence"/>
</dbReference>
<dbReference type="Pfam" id="PF13229">
    <property type="entry name" value="Beta_helix"/>
    <property type="match status" value="1"/>
</dbReference>
<feature type="domain" description="Carbohydrate-binding/sugar hydrolysis" evidence="5">
    <location>
        <begin position="324"/>
        <end position="462"/>
    </location>
</feature>
<dbReference type="PANTHER" id="PTHR22990:SF15">
    <property type="entry name" value="F-BOX ONLY PROTEIN 10"/>
    <property type="match status" value="1"/>
</dbReference>
<dbReference type="InterPro" id="IPR006633">
    <property type="entry name" value="Carb-bd_sugar_hydrolysis-dom"/>
</dbReference>
<feature type="transmembrane region" description="Helical" evidence="4">
    <location>
        <begin position="14"/>
        <end position="34"/>
    </location>
</feature>
<keyword evidence="3" id="KW-0833">Ubl conjugation pathway</keyword>
<protein>
    <recommendedName>
        <fullName evidence="5">Carbohydrate-binding/sugar hydrolysis domain-containing protein</fullName>
    </recommendedName>
</protein>
<keyword evidence="4" id="KW-1133">Transmembrane helix</keyword>
<sequence length="1060" mass="118841">MIIGIYGSVRKRDWSTLLILPSILLGSAIVFLVVHRIPFARTWIYVIPFILLIANSGFPYIIENISINSLGLLNSIEIKNSNDFFIIRNSLLYNSSYNSIALLNTTNGRIIYNNLSGLGSRGITFDYSNNNTMIGNIVTNNGYGIYLSNSRTNTFIQNKIKFNNYHGIYSYLSDNNTFLLNNISYNGFGGLFINGGDYNNISYNTIKFNQENGIDLYSYFNPANFNFVMQNNVSYNQYSGMQITGHNNYILKNSVNFNLRIGILLLGDSQNIVENNTCNSNSESGLRVQSSSNNNLTMNYLANNKKWAIELIDTSENNTITQNVMVGSDIGFPFGSVSSMSSQSIDTTNLVNGKKVYYYTHEIGLNPNNFTNSGQTILVNCSGSNIVNAGGIGLYYSNNNSVYENDFSSRYYGIFIYESNYNNITNNSGYGNSRGIMVQDSLNNSLSNNSILESTEFGIYIIDSLYTKVTGNKLRGCGFGLDAEISIYSELASQEFDLTNTVNGGIFYYYKNRSNLGTDNFSNAGQIILLNCSYADIKGINASVTLYYSDYVTISYVNISLYFNYGIYLYESNYANITSVIVSNSSIGIYLRSSYFNKIVSSTIYNSTGTGAWEFFHSRTIGTGVLISSSMDNVIINNSIFLNIGYGLHIRNGDRTGVYDNNIIENKEGGIFIEYSNDIAISKNRIDENIGVGVTFRGSDLNNLRSNSIKNNHKSGVFLIASDDNQFFMNIFQSNTYGIYLTYSATNNLVYNNSFFENVIQDAYEEFLNTQWDDGLIGNSWTNYIGKDINDDGIGDSAYYFDRSVDNYPLWWDAPKFEILNPHIGDFFGIYSPEFSLNITEGTASSVKYSFNNETTSYSSSINGFVDQDRWDLFGSGEINILFSVNDSRGVAAETKRVSIIKDIESPNITILSPDAFQVFNSTPPHFILEIVDTYLFMLTYTVNNQTPASHNIITILDLYSKIYTCHINLDTQFWDGLPNGEIIIKFYANDTVGNREFKEITIIKNVTDTTEAPSDTSSASISAFPIFPVLGFMFIASIFYYYSKKVTTTKNNSISSFFL</sequence>
<proteinExistence type="predicted"/>
<gene>
    <name evidence="6" type="ORF">LCGC14_0543250</name>
</gene>
<name>A0A0F9RWX1_9ZZZZ</name>
<dbReference type="InterPro" id="IPR012334">
    <property type="entry name" value="Pectin_lyas_fold"/>
</dbReference>
<feature type="domain" description="Carbohydrate-binding/sugar hydrolysis" evidence="5">
    <location>
        <begin position="78"/>
        <end position="240"/>
    </location>
</feature>
<keyword evidence="4" id="KW-0812">Transmembrane</keyword>
<dbReference type="PANTHER" id="PTHR22990">
    <property type="entry name" value="F-BOX ONLY PROTEIN"/>
    <property type="match status" value="1"/>
</dbReference>